<dbReference type="Proteomes" id="UP000729402">
    <property type="component" value="Unassembled WGS sequence"/>
</dbReference>
<evidence type="ECO:0000313" key="8">
    <source>
        <dbReference type="EMBL" id="KAG8064487.1"/>
    </source>
</evidence>
<gene>
    <name evidence="8" type="ORF">GUJ93_ZPchr0004g38141</name>
</gene>
<evidence type="ECO:0000256" key="2">
    <source>
        <dbReference type="ARBA" id="ARBA00023015"/>
    </source>
</evidence>
<dbReference type="InterPro" id="IPR001471">
    <property type="entry name" value="AP2/ERF_dom"/>
</dbReference>
<protein>
    <recommendedName>
        <fullName evidence="7">AP2/ERF domain-containing protein</fullName>
    </recommendedName>
</protein>
<feature type="domain" description="AP2/ERF" evidence="7">
    <location>
        <begin position="68"/>
        <end position="125"/>
    </location>
</feature>
<reference evidence="8" key="2">
    <citation type="submission" date="2021-02" db="EMBL/GenBank/DDBJ databases">
        <authorList>
            <person name="Kimball J.A."/>
            <person name="Haas M.W."/>
            <person name="Macchietto M."/>
            <person name="Kono T."/>
            <person name="Duquette J."/>
            <person name="Shao M."/>
        </authorList>
    </citation>
    <scope>NUCLEOTIDE SEQUENCE</scope>
    <source>
        <tissue evidence="8">Fresh leaf tissue</tissue>
    </source>
</reference>
<dbReference type="GO" id="GO:0003700">
    <property type="term" value="F:DNA-binding transcription factor activity"/>
    <property type="evidence" value="ECO:0007669"/>
    <property type="project" value="InterPro"/>
</dbReference>
<dbReference type="InterPro" id="IPR044808">
    <property type="entry name" value="ERF_plant"/>
</dbReference>
<dbReference type="PANTHER" id="PTHR31190">
    <property type="entry name" value="DNA-BINDING DOMAIN"/>
    <property type="match status" value="1"/>
</dbReference>
<evidence type="ECO:0000256" key="5">
    <source>
        <dbReference type="ARBA" id="ARBA00023242"/>
    </source>
</evidence>
<keyword evidence="9" id="KW-1185">Reference proteome</keyword>
<dbReference type="SMART" id="SM00380">
    <property type="entry name" value="AP2"/>
    <property type="match status" value="1"/>
</dbReference>
<keyword evidence="4" id="KW-0804">Transcription</keyword>
<evidence type="ECO:0000313" key="9">
    <source>
        <dbReference type="Proteomes" id="UP000729402"/>
    </source>
</evidence>
<accession>A0A8J5V8L7</accession>
<dbReference type="OrthoDB" id="1925932at2759"/>
<dbReference type="CDD" id="cd00018">
    <property type="entry name" value="AP2"/>
    <property type="match status" value="1"/>
</dbReference>
<dbReference type="PANTHER" id="PTHR31190:SF160">
    <property type="entry name" value="OSJNBA0042L16.9 PROTEIN"/>
    <property type="match status" value="1"/>
</dbReference>
<keyword evidence="3" id="KW-0238">DNA-binding</keyword>
<comment type="caution">
    <text evidence="8">The sequence shown here is derived from an EMBL/GenBank/DDBJ whole genome shotgun (WGS) entry which is preliminary data.</text>
</comment>
<sequence length="213" mass="21702">MAFSEPALAAETEVIVSALTHVVAGGRGAPPGEEPALAVPRQQPGRLEAGAGPTAVASAEAEALPARKYRGVRRRPWGKWAAEIRDPHKAARVWLGTFATAEDAARAYDAAALRFRGSRAKLNFPHDDAAAATRRAADAATTGGGGVPGAGRAAGFLDGDWNDPFLDSWGIGTSPSSSGSGASLADGGAASGPLFHGDSSGKQGSDSTYKDFY</sequence>
<dbReference type="PROSITE" id="PS51032">
    <property type="entry name" value="AP2_ERF"/>
    <property type="match status" value="1"/>
</dbReference>
<proteinExistence type="predicted"/>
<dbReference type="EMBL" id="JAAALK010000285">
    <property type="protein sequence ID" value="KAG8064487.1"/>
    <property type="molecule type" value="Genomic_DNA"/>
</dbReference>
<feature type="region of interest" description="Disordered" evidence="6">
    <location>
        <begin position="172"/>
        <end position="213"/>
    </location>
</feature>
<evidence type="ECO:0000256" key="6">
    <source>
        <dbReference type="SAM" id="MobiDB-lite"/>
    </source>
</evidence>
<comment type="subcellular location">
    <subcellularLocation>
        <location evidence="1">Nucleus</location>
    </subcellularLocation>
</comment>
<organism evidence="8 9">
    <name type="scientific">Zizania palustris</name>
    <name type="common">Northern wild rice</name>
    <dbReference type="NCBI Taxonomy" id="103762"/>
    <lineage>
        <taxon>Eukaryota</taxon>
        <taxon>Viridiplantae</taxon>
        <taxon>Streptophyta</taxon>
        <taxon>Embryophyta</taxon>
        <taxon>Tracheophyta</taxon>
        <taxon>Spermatophyta</taxon>
        <taxon>Magnoliopsida</taxon>
        <taxon>Liliopsida</taxon>
        <taxon>Poales</taxon>
        <taxon>Poaceae</taxon>
        <taxon>BOP clade</taxon>
        <taxon>Oryzoideae</taxon>
        <taxon>Oryzeae</taxon>
        <taxon>Zizaniinae</taxon>
        <taxon>Zizania</taxon>
    </lineage>
</organism>
<dbReference type="GO" id="GO:0003677">
    <property type="term" value="F:DNA binding"/>
    <property type="evidence" value="ECO:0007669"/>
    <property type="project" value="UniProtKB-KW"/>
</dbReference>
<keyword evidence="5" id="KW-0539">Nucleus</keyword>
<dbReference type="AlphaFoldDB" id="A0A8J5V8L7"/>
<evidence type="ECO:0000256" key="1">
    <source>
        <dbReference type="ARBA" id="ARBA00004123"/>
    </source>
</evidence>
<reference evidence="8" key="1">
    <citation type="journal article" date="2021" name="bioRxiv">
        <title>Whole Genome Assembly and Annotation of Northern Wild Rice, Zizania palustris L., Supports a Whole Genome Duplication in the Zizania Genus.</title>
        <authorList>
            <person name="Haas M."/>
            <person name="Kono T."/>
            <person name="Macchietto M."/>
            <person name="Millas R."/>
            <person name="McGilp L."/>
            <person name="Shao M."/>
            <person name="Duquette J."/>
            <person name="Hirsch C.N."/>
            <person name="Kimball J."/>
        </authorList>
    </citation>
    <scope>NUCLEOTIDE SEQUENCE</scope>
    <source>
        <tissue evidence="8">Fresh leaf tissue</tissue>
    </source>
</reference>
<dbReference type="GO" id="GO:0005634">
    <property type="term" value="C:nucleus"/>
    <property type="evidence" value="ECO:0007669"/>
    <property type="project" value="UniProtKB-SubCell"/>
</dbReference>
<keyword evidence="2" id="KW-0805">Transcription regulation</keyword>
<dbReference type="GO" id="GO:0009873">
    <property type="term" value="P:ethylene-activated signaling pathway"/>
    <property type="evidence" value="ECO:0007669"/>
    <property type="project" value="InterPro"/>
</dbReference>
<evidence type="ECO:0000256" key="3">
    <source>
        <dbReference type="ARBA" id="ARBA00023125"/>
    </source>
</evidence>
<dbReference type="FunFam" id="3.30.730.10:FF:000001">
    <property type="entry name" value="Ethylene-responsive transcription factor 2"/>
    <property type="match status" value="1"/>
</dbReference>
<dbReference type="Pfam" id="PF00847">
    <property type="entry name" value="AP2"/>
    <property type="match status" value="1"/>
</dbReference>
<evidence type="ECO:0000259" key="7">
    <source>
        <dbReference type="PROSITE" id="PS51032"/>
    </source>
</evidence>
<feature type="compositionally biased region" description="Low complexity" evidence="6">
    <location>
        <begin position="172"/>
        <end position="192"/>
    </location>
</feature>
<evidence type="ECO:0000256" key="4">
    <source>
        <dbReference type="ARBA" id="ARBA00023163"/>
    </source>
</evidence>
<name>A0A8J5V8L7_ZIZPA</name>